<dbReference type="EnsemblMetazoa" id="G32636.1">
    <property type="protein sequence ID" value="G32636.1:cds"/>
    <property type="gene ID" value="G32636"/>
</dbReference>
<evidence type="ECO:0000259" key="11">
    <source>
        <dbReference type="PROSITE" id="PS51914"/>
    </source>
</evidence>
<dbReference type="Proteomes" id="UP000005408">
    <property type="component" value="Unassembled WGS sequence"/>
</dbReference>
<dbReference type="SUPFAM" id="SSF50911">
    <property type="entry name" value="Mannose 6-phosphate receptor domain"/>
    <property type="match status" value="1"/>
</dbReference>
<comment type="subcellular location">
    <subcellularLocation>
        <location evidence="1">Endomembrane system</location>
    </subcellularLocation>
</comment>
<reference evidence="12" key="1">
    <citation type="submission" date="2022-08" db="UniProtKB">
        <authorList>
            <consortium name="EnsemblMetazoa"/>
        </authorList>
    </citation>
    <scope>IDENTIFICATION</scope>
    <source>
        <strain evidence="12">05x7-T-G4-1.051#20</strain>
    </source>
</reference>
<dbReference type="PROSITE" id="PS51914">
    <property type="entry name" value="MRH"/>
    <property type="match status" value="1"/>
</dbReference>
<feature type="transmembrane region" description="Helical" evidence="9">
    <location>
        <begin position="174"/>
        <end position="198"/>
    </location>
</feature>
<dbReference type="AlphaFoldDB" id="A0A8W8MF05"/>
<name>A0A8W8MF05_MAGGI</name>
<evidence type="ECO:0000313" key="13">
    <source>
        <dbReference type="Proteomes" id="UP000005408"/>
    </source>
</evidence>
<protein>
    <recommendedName>
        <fullName evidence="11">MRH domain-containing protein</fullName>
    </recommendedName>
</protein>
<evidence type="ECO:0000256" key="6">
    <source>
        <dbReference type="ARBA" id="ARBA00023136"/>
    </source>
</evidence>
<dbReference type="InterPro" id="IPR009011">
    <property type="entry name" value="Man6P_isomerase_rcpt-bd_dom_sf"/>
</dbReference>
<dbReference type="EnsemblMetazoa" id="G32636.2">
    <property type="protein sequence ID" value="G32636.2:cds"/>
    <property type="gene ID" value="G32636"/>
</dbReference>
<evidence type="ECO:0000313" key="12">
    <source>
        <dbReference type="EnsemblMetazoa" id="G32636.2:cds"/>
    </source>
</evidence>
<evidence type="ECO:0000256" key="9">
    <source>
        <dbReference type="SAM" id="Phobius"/>
    </source>
</evidence>
<evidence type="ECO:0000256" key="1">
    <source>
        <dbReference type="ARBA" id="ARBA00004308"/>
    </source>
</evidence>
<dbReference type="GO" id="GO:0000139">
    <property type="term" value="C:Golgi membrane"/>
    <property type="evidence" value="ECO:0007669"/>
    <property type="project" value="UniProtKB-SubCell"/>
</dbReference>
<evidence type="ECO:0000256" key="3">
    <source>
        <dbReference type="ARBA" id="ARBA00022692"/>
    </source>
</evidence>
<feature type="chain" id="PRO_5042431848" description="MRH domain-containing protein" evidence="10">
    <location>
        <begin position="25"/>
        <end position="244"/>
    </location>
</feature>
<dbReference type="PANTHER" id="PTHR15071:SF0">
    <property type="entry name" value="MANNOSE 6-PHOSPHATE RECEPTOR-LIKE PROTEIN 1"/>
    <property type="match status" value="1"/>
</dbReference>
<dbReference type="PANTHER" id="PTHR15071">
    <property type="entry name" value="MANNOSE-6-PHOSPHATE RECEPTOR FAMILY MEMBER"/>
    <property type="match status" value="1"/>
</dbReference>
<accession>A0A8W8MF05</accession>
<feature type="domain" description="MRH" evidence="11">
    <location>
        <begin position="31"/>
        <end position="169"/>
    </location>
</feature>
<dbReference type="InterPro" id="IPR044865">
    <property type="entry name" value="MRH_dom"/>
</dbReference>
<keyword evidence="2" id="KW-0813">Transport</keyword>
<evidence type="ECO:0000256" key="10">
    <source>
        <dbReference type="SAM" id="SignalP"/>
    </source>
</evidence>
<evidence type="ECO:0000256" key="2">
    <source>
        <dbReference type="ARBA" id="ARBA00022448"/>
    </source>
</evidence>
<keyword evidence="7" id="KW-1015">Disulfide bond</keyword>
<organism evidence="12 13">
    <name type="scientific">Magallana gigas</name>
    <name type="common">Pacific oyster</name>
    <name type="synonym">Crassostrea gigas</name>
    <dbReference type="NCBI Taxonomy" id="29159"/>
    <lineage>
        <taxon>Eukaryota</taxon>
        <taxon>Metazoa</taxon>
        <taxon>Spiralia</taxon>
        <taxon>Lophotrochozoa</taxon>
        <taxon>Mollusca</taxon>
        <taxon>Bivalvia</taxon>
        <taxon>Autobranchia</taxon>
        <taxon>Pteriomorphia</taxon>
        <taxon>Ostreida</taxon>
        <taxon>Ostreoidea</taxon>
        <taxon>Ostreidae</taxon>
        <taxon>Magallana</taxon>
    </lineage>
</organism>
<dbReference type="GO" id="GO:0010008">
    <property type="term" value="C:endosome membrane"/>
    <property type="evidence" value="ECO:0007669"/>
    <property type="project" value="UniProtKB-SubCell"/>
</dbReference>
<keyword evidence="4 10" id="KW-0732">Signal</keyword>
<evidence type="ECO:0000256" key="4">
    <source>
        <dbReference type="ARBA" id="ARBA00022729"/>
    </source>
</evidence>
<proteinExistence type="predicted"/>
<keyword evidence="13" id="KW-1185">Reference proteome</keyword>
<sequence>MSGQCKNLVHISLIAVAIVNSVTAESCQQLSPCSCKMSDGFVVDLSSISNTDQTPYFQDVLRQGSSNELYSFNACSGFTEGTGSCSNVALCMVSISGPIEQYKSLGSQTSASFSVNGDVIDLHYDDGDSGAISVVHLSCDEGTLGTMDPKGSAGGPYEINISTKLVCRNNSSKISAGSIILIGFASIVFFYIVLGVVIQKVVRKQSGVHLIPNYELWSSVPGNIKVGIMYTVKCGKTGHHFDKI</sequence>
<evidence type="ECO:0000256" key="7">
    <source>
        <dbReference type="ARBA" id="ARBA00023157"/>
    </source>
</evidence>
<dbReference type="OrthoDB" id="29460at2759"/>
<keyword evidence="3 9" id="KW-0812">Transmembrane</keyword>
<keyword evidence="6 9" id="KW-0472">Membrane</keyword>
<keyword evidence="5 9" id="KW-1133">Transmembrane helix</keyword>
<evidence type="ECO:0000256" key="5">
    <source>
        <dbReference type="ARBA" id="ARBA00022989"/>
    </source>
</evidence>
<dbReference type="Gene3D" id="2.70.130.10">
    <property type="entry name" value="Mannose-6-phosphate receptor binding domain"/>
    <property type="match status" value="1"/>
</dbReference>
<dbReference type="InterPro" id="IPR028927">
    <property type="entry name" value="Man-6-P_rcpt"/>
</dbReference>
<feature type="signal peptide" evidence="10">
    <location>
        <begin position="1"/>
        <end position="24"/>
    </location>
</feature>
<dbReference type="GO" id="GO:0005802">
    <property type="term" value="C:trans-Golgi network"/>
    <property type="evidence" value="ECO:0007669"/>
    <property type="project" value="TreeGrafter"/>
</dbReference>
<keyword evidence="8" id="KW-0325">Glycoprotein</keyword>
<dbReference type="Pfam" id="PF02157">
    <property type="entry name" value="Man-6-P_recep"/>
    <property type="match status" value="1"/>
</dbReference>
<dbReference type="OMA" id="VKCGKTG"/>
<evidence type="ECO:0000256" key="8">
    <source>
        <dbReference type="ARBA" id="ARBA00023180"/>
    </source>
</evidence>